<gene>
    <name evidence="3" type="ORF">INT44_008085</name>
</gene>
<dbReference type="GO" id="GO:0005739">
    <property type="term" value="C:mitochondrion"/>
    <property type="evidence" value="ECO:0007669"/>
    <property type="project" value="TreeGrafter"/>
</dbReference>
<keyword evidence="4" id="KW-1185">Reference proteome</keyword>
<dbReference type="Pfam" id="PF06916">
    <property type="entry name" value="FAM210A-B_dom"/>
    <property type="match status" value="1"/>
</dbReference>
<dbReference type="Proteomes" id="UP000612746">
    <property type="component" value="Unassembled WGS sequence"/>
</dbReference>
<dbReference type="PANTHER" id="PTHR21377:SF0">
    <property type="entry name" value="PROTEIN FAM210B, MITOCHONDRIAL"/>
    <property type="match status" value="1"/>
</dbReference>
<organism evidence="3 4">
    <name type="scientific">Umbelopsis vinacea</name>
    <dbReference type="NCBI Taxonomy" id="44442"/>
    <lineage>
        <taxon>Eukaryota</taxon>
        <taxon>Fungi</taxon>
        <taxon>Fungi incertae sedis</taxon>
        <taxon>Mucoromycota</taxon>
        <taxon>Mucoromycotina</taxon>
        <taxon>Umbelopsidomycetes</taxon>
        <taxon>Umbelopsidales</taxon>
        <taxon>Umbelopsidaceae</taxon>
        <taxon>Umbelopsis</taxon>
    </lineage>
</organism>
<dbReference type="OrthoDB" id="426386at2759"/>
<evidence type="ECO:0000256" key="1">
    <source>
        <dbReference type="SAM" id="Phobius"/>
    </source>
</evidence>
<dbReference type="EMBL" id="JAEPRA010000012">
    <property type="protein sequence ID" value="KAG2177573.1"/>
    <property type="molecule type" value="Genomic_DNA"/>
</dbReference>
<sequence length="194" mass="21559">MEVIAPGKSSSWIPSLRPALRKPLYISPRYQFPLSTPTTRQVLRHDWHSTRLYSSQVDNVEANATIRQRMKSFMKKYGAVGAGVYLALSAVDLSLTMAVITFTGAEKVKQVEDWALKEVKGFFGIKHKITPKADSAEKPSMASIFVIAYGIHKTILLPVRLGLTAAITPFLARKLQQMGFRVPGTRKIAKTSNI</sequence>
<keyword evidence="1" id="KW-0472">Membrane</keyword>
<dbReference type="InterPro" id="IPR045866">
    <property type="entry name" value="FAM210A/B-like"/>
</dbReference>
<comment type="caution">
    <text evidence="3">The sequence shown here is derived from an EMBL/GenBank/DDBJ whole genome shotgun (WGS) entry which is preliminary data.</text>
</comment>
<keyword evidence="1" id="KW-1133">Transmembrane helix</keyword>
<reference evidence="3" key="1">
    <citation type="submission" date="2020-12" db="EMBL/GenBank/DDBJ databases">
        <title>Metabolic potential, ecology and presence of endohyphal bacteria is reflected in genomic diversity of Mucoromycotina.</title>
        <authorList>
            <person name="Muszewska A."/>
            <person name="Okrasinska A."/>
            <person name="Steczkiewicz K."/>
            <person name="Drgas O."/>
            <person name="Orlowska M."/>
            <person name="Perlinska-Lenart U."/>
            <person name="Aleksandrzak-Piekarczyk T."/>
            <person name="Szatraj K."/>
            <person name="Zielenkiewicz U."/>
            <person name="Pilsyk S."/>
            <person name="Malc E."/>
            <person name="Mieczkowski P."/>
            <person name="Kruszewska J.S."/>
            <person name="Biernat P."/>
            <person name="Pawlowska J."/>
        </authorList>
    </citation>
    <scope>NUCLEOTIDE SEQUENCE</scope>
    <source>
        <strain evidence="3">WA0000051536</strain>
    </source>
</reference>
<protein>
    <recommendedName>
        <fullName evidence="2">DUF1279 domain-containing protein</fullName>
    </recommendedName>
</protein>
<evidence type="ECO:0000313" key="3">
    <source>
        <dbReference type="EMBL" id="KAG2177573.1"/>
    </source>
</evidence>
<accession>A0A8H7PP46</accession>
<evidence type="ECO:0000313" key="4">
    <source>
        <dbReference type="Proteomes" id="UP000612746"/>
    </source>
</evidence>
<feature type="domain" description="DUF1279" evidence="2">
    <location>
        <begin position="68"/>
        <end position="170"/>
    </location>
</feature>
<evidence type="ECO:0000259" key="2">
    <source>
        <dbReference type="Pfam" id="PF06916"/>
    </source>
</evidence>
<dbReference type="AlphaFoldDB" id="A0A8H7PP46"/>
<feature type="transmembrane region" description="Helical" evidence="1">
    <location>
        <begin position="77"/>
        <end position="100"/>
    </location>
</feature>
<dbReference type="InterPro" id="IPR009688">
    <property type="entry name" value="FAM210A/B-like_dom"/>
</dbReference>
<dbReference type="PANTHER" id="PTHR21377">
    <property type="entry name" value="PROTEIN FAM210B, MITOCHONDRIAL"/>
    <property type="match status" value="1"/>
</dbReference>
<name>A0A8H7PP46_9FUNG</name>
<keyword evidence="1" id="KW-0812">Transmembrane</keyword>
<proteinExistence type="predicted"/>